<dbReference type="AlphaFoldDB" id="A0AAV1MBE6"/>
<evidence type="ECO:0000256" key="2">
    <source>
        <dbReference type="ARBA" id="ARBA00009454"/>
    </source>
</evidence>
<dbReference type="PIRSF" id="PIRSF038119">
    <property type="entry name" value="Nucleoporin_NUP53"/>
    <property type="match status" value="1"/>
</dbReference>
<dbReference type="EMBL" id="CAVLGL010000159">
    <property type="protein sequence ID" value="CAK1604570.1"/>
    <property type="molecule type" value="Genomic_DNA"/>
</dbReference>
<evidence type="ECO:0000256" key="10">
    <source>
        <dbReference type="SAM" id="MobiDB-lite"/>
    </source>
</evidence>
<feature type="compositionally biased region" description="Polar residues" evidence="10">
    <location>
        <begin position="7"/>
        <end position="17"/>
    </location>
</feature>
<keyword evidence="6 9" id="KW-0811">Translocation</keyword>
<dbReference type="FunFam" id="3.30.70.330:FF:000095">
    <property type="entry name" value="Putative Nucleoporin NUP53"/>
    <property type="match status" value="1"/>
</dbReference>
<dbReference type="GO" id="GO:0005543">
    <property type="term" value="F:phospholipid binding"/>
    <property type="evidence" value="ECO:0007669"/>
    <property type="project" value="TreeGrafter"/>
</dbReference>
<evidence type="ECO:0000256" key="5">
    <source>
        <dbReference type="ARBA" id="ARBA00022927"/>
    </source>
</evidence>
<keyword evidence="7 9" id="KW-0906">Nuclear pore complex</keyword>
<comment type="similarity">
    <text evidence="2 9">Belongs to the Nup35 family.</text>
</comment>
<dbReference type="GO" id="GO:0044615">
    <property type="term" value="C:nuclear pore nuclear basket"/>
    <property type="evidence" value="ECO:0007669"/>
    <property type="project" value="TreeGrafter"/>
</dbReference>
<dbReference type="Gene3D" id="3.30.70.330">
    <property type="match status" value="1"/>
</dbReference>
<dbReference type="Pfam" id="PF05172">
    <property type="entry name" value="RRM_Nup35"/>
    <property type="match status" value="1"/>
</dbReference>
<dbReference type="PROSITE" id="PS51472">
    <property type="entry name" value="RRM_NUP35"/>
    <property type="match status" value="1"/>
</dbReference>
<dbReference type="CDD" id="cd12441">
    <property type="entry name" value="RRM_Nup53_like"/>
    <property type="match status" value="1"/>
</dbReference>
<evidence type="ECO:0000256" key="6">
    <source>
        <dbReference type="ARBA" id="ARBA00023010"/>
    </source>
</evidence>
<dbReference type="PANTHER" id="PTHR21527:SF6">
    <property type="entry name" value="NUCLEOPORIN NUP35"/>
    <property type="match status" value="1"/>
</dbReference>
<comment type="caution">
    <text evidence="12">The sequence shown here is derived from an EMBL/GenBank/DDBJ whole genome shotgun (WGS) entry which is preliminary data.</text>
</comment>
<dbReference type="GO" id="GO:0017056">
    <property type="term" value="F:structural constituent of nuclear pore"/>
    <property type="evidence" value="ECO:0007669"/>
    <property type="project" value="InterPro"/>
</dbReference>
<protein>
    <recommendedName>
        <fullName evidence="9">Nucleoporin NUP53</fullName>
    </recommendedName>
</protein>
<sequence length="288" mass="31631">MEPMNLGSPTHSPSGSPNVGYLPPFLLGEINPPTTPRTNSLSPTKGRSLAFGSPTSPTQTSTPDQKMYRPNVSMHQQALYNQQNMFTNIPTSPNISYSSKPNGPPIEDLFDTIKSNEPNKSVYQDQSFFGYGNNNSLMQNSYVNASLNNQSLTTHWQDGCQDQDEYWVTIFGFPPNAANTVLARFSNCGAILDKQYPTQGNWAHVRYATRAEKERAMALNGRQILPGVMVGVVECKEPPRMTISNPGITSPERHTTARSLCPTPIPAAPVPQRSNGIIAKALDYVLGW</sequence>
<feature type="compositionally biased region" description="Low complexity" evidence="10">
    <location>
        <begin position="53"/>
        <end position="63"/>
    </location>
</feature>
<keyword evidence="3 9" id="KW-0813">Transport</keyword>
<gene>
    <name evidence="12" type="ORF">PARMNEM_LOCUS22774</name>
</gene>
<evidence type="ECO:0000313" key="12">
    <source>
        <dbReference type="EMBL" id="CAK1604570.1"/>
    </source>
</evidence>
<dbReference type="GO" id="GO:0044613">
    <property type="term" value="C:nuclear pore central transport channel"/>
    <property type="evidence" value="ECO:0007669"/>
    <property type="project" value="TreeGrafter"/>
</dbReference>
<organism evidence="12 13">
    <name type="scientific">Parnassius mnemosyne</name>
    <name type="common">clouded apollo</name>
    <dbReference type="NCBI Taxonomy" id="213953"/>
    <lineage>
        <taxon>Eukaryota</taxon>
        <taxon>Metazoa</taxon>
        <taxon>Ecdysozoa</taxon>
        <taxon>Arthropoda</taxon>
        <taxon>Hexapoda</taxon>
        <taxon>Insecta</taxon>
        <taxon>Pterygota</taxon>
        <taxon>Neoptera</taxon>
        <taxon>Endopterygota</taxon>
        <taxon>Lepidoptera</taxon>
        <taxon>Glossata</taxon>
        <taxon>Ditrysia</taxon>
        <taxon>Papilionoidea</taxon>
        <taxon>Papilionidae</taxon>
        <taxon>Parnassiinae</taxon>
        <taxon>Parnassini</taxon>
        <taxon>Parnassius</taxon>
        <taxon>Driopa</taxon>
    </lineage>
</organism>
<evidence type="ECO:0000259" key="11">
    <source>
        <dbReference type="PROSITE" id="PS51472"/>
    </source>
</evidence>
<evidence type="ECO:0000256" key="8">
    <source>
        <dbReference type="ARBA" id="ARBA00023242"/>
    </source>
</evidence>
<dbReference type="InterPro" id="IPR017389">
    <property type="entry name" value="Nucleoporin_NUP53"/>
</dbReference>
<evidence type="ECO:0000313" key="13">
    <source>
        <dbReference type="Proteomes" id="UP001314205"/>
    </source>
</evidence>
<feature type="region of interest" description="Disordered" evidence="10">
    <location>
        <begin position="1"/>
        <end position="67"/>
    </location>
</feature>
<evidence type="ECO:0000256" key="4">
    <source>
        <dbReference type="ARBA" id="ARBA00022816"/>
    </source>
</evidence>
<reference evidence="12 13" key="1">
    <citation type="submission" date="2023-11" db="EMBL/GenBank/DDBJ databases">
        <authorList>
            <person name="Hedman E."/>
            <person name="Englund M."/>
            <person name="Stromberg M."/>
            <person name="Nyberg Akerstrom W."/>
            <person name="Nylinder S."/>
            <person name="Jareborg N."/>
            <person name="Kallberg Y."/>
            <person name="Kronander E."/>
        </authorList>
    </citation>
    <scope>NUCLEOTIDE SEQUENCE [LARGE SCALE GENOMIC DNA]</scope>
</reference>
<dbReference type="InterPro" id="IPR012677">
    <property type="entry name" value="Nucleotide-bd_a/b_plait_sf"/>
</dbReference>
<dbReference type="InterPro" id="IPR007846">
    <property type="entry name" value="RRM_NUP35_dom"/>
</dbReference>
<evidence type="ECO:0000256" key="9">
    <source>
        <dbReference type="PIRNR" id="PIRNR038119"/>
    </source>
</evidence>
<dbReference type="GO" id="GO:0006607">
    <property type="term" value="P:NLS-bearing protein import into nucleus"/>
    <property type="evidence" value="ECO:0007669"/>
    <property type="project" value="TreeGrafter"/>
</dbReference>
<dbReference type="Proteomes" id="UP001314205">
    <property type="component" value="Unassembled WGS sequence"/>
</dbReference>
<dbReference type="InterPro" id="IPR035979">
    <property type="entry name" value="RBD_domain_sf"/>
</dbReference>
<feature type="compositionally biased region" description="Polar residues" evidence="10">
    <location>
        <begin position="36"/>
        <end position="45"/>
    </location>
</feature>
<dbReference type="PANTHER" id="PTHR21527">
    <property type="entry name" value="NUCLEOPORIN NUP35"/>
    <property type="match status" value="1"/>
</dbReference>
<keyword evidence="8 9" id="KW-0539">Nucleus</keyword>
<dbReference type="GO" id="GO:0003676">
    <property type="term" value="F:nucleic acid binding"/>
    <property type="evidence" value="ECO:0007669"/>
    <property type="project" value="InterPro"/>
</dbReference>
<name>A0AAV1MBE6_9NEOP</name>
<evidence type="ECO:0000256" key="7">
    <source>
        <dbReference type="ARBA" id="ARBA00023132"/>
    </source>
</evidence>
<keyword evidence="5 9" id="KW-0653">Protein transport</keyword>
<evidence type="ECO:0000256" key="1">
    <source>
        <dbReference type="ARBA" id="ARBA00004567"/>
    </source>
</evidence>
<keyword evidence="13" id="KW-1185">Reference proteome</keyword>
<evidence type="ECO:0000256" key="3">
    <source>
        <dbReference type="ARBA" id="ARBA00022448"/>
    </source>
</evidence>
<dbReference type="GO" id="GO:0051028">
    <property type="term" value="P:mRNA transport"/>
    <property type="evidence" value="ECO:0007669"/>
    <property type="project" value="UniProtKB-UniRule"/>
</dbReference>
<comment type="function">
    <text evidence="9">Functions as a component of the nuclear pore complex (NPC).</text>
</comment>
<keyword evidence="4 9" id="KW-0509">mRNA transport</keyword>
<accession>A0AAV1MBE6</accession>
<dbReference type="GO" id="GO:0031965">
    <property type="term" value="C:nuclear membrane"/>
    <property type="evidence" value="ECO:0007669"/>
    <property type="project" value="InterPro"/>
</dbReference>
<dbReference type="SUPFAM" id="SSF54928">
    <property type="entry name" value="RNA-binding domain, RBD"/>
    <property type="match status" value="1"/>
</dbReference>
<feature type="domain" description="RRM Nup35-type" evidence="11">
    <location>
        <begin position="162"/>
        <end position="242"/>
    </location>
</feature>
<proteinExistence type="inferred from homology"/>
<dbReference type="GO" id="GO:0006999">
    <property type="term" value="P:nuclear pore organization"/>
    <property type="evidence" value="ECO:0007669"/>
    <property type="project" value="TreeGrafter"/>
</dbReference>
<comment type="subcellular location">
    <subcellularLocation>
        <location evidence="1 9">Nucleus</location>
        <location evidence="1 9">Nuclear pore complex</location>
    </subcellularLocation>
</comment>